<reference evidence="2 3" key="1">
    <citation type="submission" date="2023-07" db="EMBL/GenBank/DDBJ databases">
        <title>Sorghum-associated microbial communities from plants grown in Nebraska, USA.</title>
        <authorList>
            <person name="Schachtman D."/>
        </authorList>
    </citation>
    <scope>NUCLEOTIDE SEQUENCE [LARGE SCALE GENOMIC DNA]</scope>
    <source>
        <strain evidence="2 3">4138</strain>
    </source>
</reference>
<gene>
    <name evidence="2" type="ORF">J2W69_000644</name>
</gene>
<protein>
    <recommendedName>
        <fullName evidence="4">Rod shape-determining protein MreD</fullName>
    </recommendedName>
</protein>
<sequence length="166" mass="19007">MWPEGFLSLDSMQLAVTAFFLLLFYAVKIDGSSTASLFIWVMHDVSCQLLNGTIMGLATSYPDIGYGIWYGSWSLAAAASIYCIYYAHLKWNMVPTRLALFLSVSLVTVIFLQCFGFYLRAVLHDRSLDVVYQYGIITIYVAVVPFVIFEFYSKYFKNILKTRELF</sequence>
<dbReference type="Proteomes" id="UP001257909">
    <property type="component" value="Unassembled WGS sequence"/>
</dbReference>
<organism evidence="2 3">
    <name type="scientific">Rheinheimera soli</name>
    <dbReference type="NCBI Taxonomy" id="443616"/>
    <lineage>
        <taxon>Bacteria</taxon>
        <taxon>Pseudomonadati</taxon>
        <taxon>Pseudomonadota</taxon>
        <taxon>Gammaproteobacteria</taxon>
        <taxon>Chromatiales</taxon>
        <taxon>Chromatiaceae</taxon>
        <taxon>Rheinheimera</taxon>
    </lineage>
</organism>
<comment type="caution">
    <text evidence="2">The sequence shown here is derived from an EMBL/GenBank/DDBJ whole genome shotgun (WGS) entry which is preliminary data.</text>
</comment>
<feature type="transmembrane region" description="Helical" evidence="1">
    <location>
        <begin position="131"/>
        <end position="153"/>
    </location>
</feature>
<keyword evidence="3" id="KW-1185">Reference proteome</keyword>
<dbReference type="EMBL" id="JAVDWR010000001">
    <property type="protein sequence ID" value="MDR7119729.1"/>
    <property type="molecule type" value="Genomic_DNA"/>
</dbReference>
<keyword evidence="1" id="KW-0472">Membrane</keyword>
<keyword evidence="1" id="KW-0812">Transmembrane</keyword>
<feature type="transmembrane region" description="Helical" evidence="1">
    <location>
        <begin position="99"/>
        <end position="119"/>
    </location>
</feature>
<evidence type="ECO:0000313" key="2">
    <source>
        <dbReference type="EMBL" id="MDR7119729.1"/>
    </source>
</evidence>
<feature type="transmembrane region" description="Helical" evidence="1">
    <location>
        <begin position="6"/>
        <end position="25"/>
    </location>
</feature>
<evidence type="ECO:0000313" key="3">
    <source>
        <dbReference type="Proteomes" id="UP001257909"/>
    </source>
</evidence>
<keyword evidence="1" id="KW-1133">Transmembrane helix</keyword>
<accession>A0ABU1VVI8</accession>
<evidence type="ECO:0000256" key="1">
    <source>
        <dbReference type="SAM" id="Phobius"/>
    </source>
</evidence>
<proteinExistence type="predicted"/>
<evidence type="ECO:0008006" key="4">
    <source>
        <dbReference type="Google" id="ProtNLM"/>
    </source>
</evidence>
<feature type="transmembrane region" description="Helical" evidence="1">
    <location>
        <begin position="67"/>
        <end position="87"/>
    </location>
</feature>
<dbReference type="RefSeq" id="WP_310274505.1">
    <property type="nucleotide sequence ID" value="NZ_JAVDWR010000001.1"/>
</dbReference>
<name>A0ABU1VVI8_9GAMM</name>